<evidence type="ECO:0000313" key="2">
    <source>
        <dbReference type="EMBL" id="MDF2953043.1"/>
    </source>
</evidence>
<protein>
    <submittedName>
        <fullName evidence="2">Uncharacterized protein</fullName>
    </submittedName>
</protein>
<name>A0AAE3P4C5_9BACT</name>
<reference evidence="2" key="1">
    <citation type="submission" date="2022-11" db="EMBL/GenBank/DDBJ databases">
        <title>Candidatus Alkanophaga archaea from heated hydrothermal vent sediment oxidize petroleum alkanes.</title>
        <authorList>
            <person name="Zehnle H."/>
            <person name="Laso-Perez R."/>
            <person name="Lipp J."/>
            <person name="Teske A."/>
            <person name="Wegener G."/>
        </authorList>
    </citation>
    <scope>NUCLEOTIDE SEQUENCE</scope>
    <source>
        <strain evidence="2">MCA70</strain>
    </source>
</reference>
<sequence length="104" mass="11458">MKFKLTYRMAYKVAFLWYAPSGIIILGIKSIVGRLANQMFGVVLLLATVISVFLFFPAYLYGILIKHPEKGAVGFRKGLLISTIQLLILGIIIVLIAGIVAIMT</sequence>
<feature type="transmembrane region" description="Helical" evidence="1">
    <location>
        <begin position="38"/>
        <end position="59"/>
    </location>
</feature>
<keyword evidence="1" id="KW-1133">Transmembrane helix</keyword>
<evidence type="ECO:0000256" key="1">
    <source>
        <dbReference type="SAM" id="Phobius"/>
    </source>
</evidence>
<accession>A0AAE3P4C5</accession>
<feature type="transmembrane region" description="Helical" evidence="1">
    <location>
        <begin position="12"/>
        <end position="32"/>
    </location>
</feature>
<keyword evidence="1" id="KW-0812">Transmembrane</keyword>
<evidence type="ECO:0000313" key="3">
    <source>
        <dbReference type="Proteomes" id="UP001144110"/>
    </source>
</evidence>
<keyword evidence="1" id="KW-0472">Membrane</keyword>
<comment type="caution">
    <text evidence="2">The sequence shown here is derived from an EMBL/GenBank/DDBJ whole genome shotgun (WGS) entry which is preliminary data.</text>
</comment>
<dbReference type="Proteomes" id="UP001144110">
    <property type="component" value="Unassembled WGS sequence"/>
</dbReference>
<proteinExistence type="predicted"/>
<organism evidence="2 3">
    <name type="scientific">Candidatus Thermodesulfobacterium syntrophicum</name>
    <dbReference type="NCBI Taxonomy" id="3060442"/>
    <lineage>
        <taxon>Bacteria</taxon>
        <taxon>Pseudomonadati</taxon>
        <taxon>Thermodesulfobacteriota</taxon>
        <taxon>Thermodesulfobacteria</taxon>
        <taxon>Thermodesulfobacteriales</taxon>
        <taxon>Thermodesulfobacteriaceae</taxon>
        <taxon>Thermodesulfobacterium</taxon>
    </lineage>
</organism>
<gene>
    <name evidence="2" type="ORF">OD816_000288</name>
</gene>
<feature type="transmembrane region" description="Helical" evidence="1">
    <location>
        <begin position="79"/>
        <end position="103"/>
    </location>
</feature>
<dbReference type="EMBL" id="JAPHEG010000001">
    <property type="protein sequence ID" value="MDF2953043.1"/>
    <property type="molecule type" value="Genomic_DNA"/>
</dbReference>
<dbReference type="AlphaFoldDB" id="A0AAE3P4C5"/>